<dbReference type="PROSITE" id="PS50928">
    <property type="entry name" value="ABC_TM1"/>
    <property type="match status" value="1"/>
</dbReference>
<dbReference type="InterPro" id="IPR000515">
    <property type="entry name" value="MetI-like"/>
</dbReference>
<name>A0A9W6MTN5_9HYPH</name>
<dbReference type="Pfam" id="PF19300">
    <property type="entry name" value="BPD_transp_1_N"/>
    <property type="match status" value="1"/>
</dbReference>
<dbReference type="Proteomes" id="UP000758856">
    <property type="component" value="Unassembled WGS sequence"/>
</dbReference>
<evidence type="ECO:0000256" key="3">
    <source>
        <dbReference type="ARBA" id="ARBA00022475"/>
    </source>
</evidence>
<evidence type="ECO:0000256" key="7">
    <source>
        <dbReference type="RuleBase" id="RU363032"/>
    </source>
</evidence>
<dbReference type="SUPFAM" id="SSF161098">
    <property type="entry name" value="MetI-like"/>
    <property type="match status" value="1"/>
</dbReference>
<dbReference type="RefSeq" id="WP_204951728.1">
    <property type="nucleotide sequence ID" value="NZ_BSFF01000010.1"/>
</dbReference>
<comment type="subcellular location">
    <subcellularLocation>
        <location evidence="1 7">Cell membrane</location>
        <topology evidence="1 7">Multi-pass membrane protein</topology>
    </subcellularLocation>
</comment>
<dbReference type="Proteomes" id="UP001143400">
    <property type="component" value="Unassembled WGS sequence"/>
</dbReference>
<feature type="transmembrane region" description="Helical" evidence="7">
    <location>
        <begin position="273"/>
        <end position="299"/>
    </location>
</feature>
<sequence>MTAFLVRRLLWAIPTLFAVVTLSFVLMRFTPGGPFNADQALAPAVLENLKRAYRLDQPLIVQYRDYLAQLLRGDLGPSYSYRDFTVTELFARALPYSLQIGGAALLLSLAVGVSLGALAAKRRGSALDAVVTTLAGLGVTVPSFVIAPLLSLVFAVWLGWLPAAGWGEGALAYKILPVVALALPQIAAFARLTRAATIEALKADHIRTARAYGLPEWRVTAQALRAAGGPVVSYLGPAAAGLLTGSVVVETIFGIPGVGRYFVLGALNRDYALVMGTVVLVAVFIVAFNVLVDLAYAALDPRIRHD</sequence>
<comment type="caution">
    <text evidence="9">The sequence shown here is derived from an EMBL/GenBank/DDBJ whole genome shotgun (WGS) entry which is preliminary data.</text>
</comment>
<dbReference type="CDD" id="cd06261">
    <property type="entry name" value="TM_PBP2"/>
    <property type="match status" value="1"/>
</dbReference>
<dbReference type="PANTHER" id="PTHR43163">
    <property type="entry name" value="DIPEPTIDE TRANSPORT SYSTEM PERMEASE PROTEIN DPPB-RELATED"/>
    <property type="match status" value="1"/>
</dbReference>
<reference evidence="9" key="3">
    <citation type="submission" date="2023-01" db="EMBL/GenBank/DDBJ databases">
        <authorList>
            <person name="Sun Q."/>
            <person name="Evtushenko L."/>
        </authorList>
    </citation>
    <scope>NUCLEOTIDE SEQUENCE</scope>
    <source>
        <strain evidence="9">VKM B-1606</strain>
    </source>
</reference>
<feature type="domain" description="ABC transmembrane type-1" evidence="8">
    <location>
        <begin position="94"/>
        <end position="292"/>
    </location>
</feature>
<evidence type="ECO:0000256" key="1">
    <source>
        <dbReference type="ARBA" id="ARBA00004651"/>
    </source>
</evidence>
<keyword evidence="3" id="KW-1003">Cell membrane</keyword>
<keyword evidence="6 7" id="KW-0472">Membrane</keyword>
<evidence type="ECO:0000313" key="11">
    <source>
        <dbReference type="Proteomes" id="UP000758856"/>
    </source>
</evidence>
<keyword evidence="5 7" id="KW-1133">Transmembrane helix</keyword>
<feature type="transmembrane region" description="Helical" evidence="7">
    <location>
        <begin position="231"/>
        <end position="253"/>
    </location>
</feature>
<dbReference type="PANTHER" id="PTHR43163:SF6">
    <property type="entry name" value="DIPEPTIDE TRANSPORT SYSTEM PERMEASE PROTEIN DPPB-RELATED"/>
    <property type="match status" value="1"/>
</dbReference>
<keyword evidence="4 7" id="KW-0812">Transmembrane</keyword>
<feature type="transmembrane region" description="Helical" evidence="7">
    <location>
        <begin position="171"/>
        <end position="192"/>
    </location>
</feature>
<organism evidence="9 12">
    <name type="scientific">Methylopila capsulata</name>
    <dbReference type="NCBI Taxonomy" id="61654"/>
    <lineage>
        <taxon>Bacteria</taxon>
        <taxon>Pseudomonadati</taxon>
        <taxon>Pseudomonadota</taxon>
        <taxon>Alphaproteobacteria</taxon>
        <taxon>Hyphomicrobiales</taxon>
        <taxon>Methylopilaceae</taxon>
        <taxon>Methylopila</taxon>
    </lineage>
</organism>
<reference evidence="10 11" key="2">
    <citation type="submission" date="2021-01" db="EMBL/GenBank/DDBJ databases">
        <title>Genomic Encyclopedia of Type Strains, Phase IV (KMG-IV): sequencing the most valuable type-strain genomes for metagenomic binning, comparative biology and taxonomic classification.</title>
        <authorList>
            <person name="Goeker M."/>
        </authorList>
    </citation>
    <scope>NUCLEOTIDE SEQUENCE [LARGE SCALE GENOMIC DNA]</scope>
    <source>
        <strain evidence="10 11">DSM 6130</strain>
    </source>
</reference>
<gene>
    <name evidence="9" type="ORF">GCM10008170_35290</name>
    <name evidence="10" type="ORF">JOD31_003526</name>
</gene>
<protein>
    <submittedName>
        <fullName evidence="10">Oligopeptide transport system permease protein</fullName>
    </submittedName>
    <submittedName>
        <fullName evidence="9">Peptide ABC transporter permease</fullName>
    </submittedName>
</protein>
<dbReference type="InterPro" id="IPR035906">
    <property type="entry name" value="MetI-like_sf"/>
</dbReference>
<evidence type="ECO:0000313" key="9">
    <source>
        <dbReference type="EMBL" id="GLK57509.1"/>
    </source>
</evidence>
<dbReference type="GO" id="GO:0005886">
    <property type="term" value="C:plasma membrane"/>
    <property type="evidence" value="ECO:0007669"/>
    <property type="project" value="UniProtKB-SubCell"/>
</dbReference>
<dbReference type="InterPro" id="IPR045621">
    <property type="entry name" value="BPD_transp_1_N"/>
</dbReference>
<evidence type="ECO:0000256" key="2">
    <source>
        <dbReference type="ARBA" id="ARBA00022448"/>
    </source>
</evidence>
<dbReference type="EMBL" id="JAFBCY010000004">
    <property type="protein sequence ID" value="MBM7853275.1"/>
    <property type="molecule type" value="Genomic_DNA"/>
</dbReference>
<feature type="transmembrane region" description="Helical" evidence="7">
    <location>
        <begin position="9"/>
        <end position="29"/>
    </location>
</feature>
<evidence type="ECO:0000256" key="6">
    <source>
        <dbReference type="ARBA" id="ARBA00023136"/>
    </source>
</evidence>
<keyword evidence="2 7" id="KW-0813">Transport</keyword>
<dbReference type="Gene3D" id="1.10.3720.10">
    <property type="entry name" value="MetI-like"/>
    <property type="match status" value="1"/>
</dbReference>
<feature type="transmembrane region" description="Helical" evidence="7">
    <location>
        <begin position="96"/>
        <end position="118"/>
    </location>
</feature>
<evidence type="ECO:0000259" key="8">
    <source>
        <dbReference type="PROSITE" id="PS50928"/>
    </source>
</evidence>
<evidence type="ECO:0000313" key="10">
    <source>
        <dbReference type="EMBL" id="MBM7853275.1"/>
    </source>
</evidence>
<dbReference type="EMBL" id="BSFF01000010">
    <property type="protein sequence ID" value="GLK57509.1"/>
    <property type="molecule type" value="Genomic_DNA"/>
</dbReference>
<evidence type="ECO:0000256" key="5">
    <source>
        <dbReference type="ARBA" id="ARBA00022989"/>
    </source>
</evidence>
<evidence type="ECO:0000313" key="12">
    <source>
        <dbReference type="Proteomes" id="UP001143400"/>
    </source>
</evidence>
<dbReference type="AlphaFoldDB" id="A0A9W6MTN5"/>
<reference evidence="9" key="1">
    <citation type="journal article" date="2014" name="Int. J. Syst. Evol. Microbiol.">
        <title>Complete genome sequence of Corynebacterium casei LMG S-19264T (=DSM 44701T), isolated from a smear-ripened cheese.</title>
        <authorList>
            <consortium name="US DOE Joint Genome Institute (JGI-PGF)"/>
            <person name="Walter F."/>
            <person name="Albersmeier A."/>
            <person name="Kalinowski J."/>
            <person name="Ruckert C."/>
        </authorList>
    </citation>
    <scope>NUCLEOTIDE SEQUENCE</scope>
    <source>
        <strain evidence="9">VKM B-1606</strain>
    </source>
</reference>
<dbReference type="Pfam" id="PF00528">
    <property type="entry name" value="BPD_transp_1"/>
    <property type="match status" value="1"/>
</dbReference>
<comment type="similarity">
    <text evidence="7">Belongs to the binding-protein-dependent transport system permease family.</text>
</comment>
<dbReference type="GO" id="GO:0055085">
    <property type="term" value="P:transmembrane transport"/>
    <property type="evidence" value="ECO:0007669"/>
    <property type="project" value="InterPro"/>
</dbReference>
<accession>A0A9W6MTN5</accession>
<feature type="transmembrane region" description="Helical" evidence="7">
    <location>
        <begin position="130"/>
        <end position="159"/>
    </location>
</feature>
<evidence type="ECO:0000256" key="4">
    <source>
        <dbReference type="ARBA" id="ARBA00022692"/>
    </source>
</evidence>
<proteinExistence type="inferred from homology"/>
<keyword evidence="11" id="KW-1185">Reference proteome</keyword>